<dbReference type="Gene3D" id="1.10.10.60">
    <property type="entry name" value="Homeodomain-like"/>
    <property type="match status" value="1"/>
</dbReference>
<dbReference type="Gene3D" id="1.10.357.10">
    <property type="entry name" value="Tetracycline Repressor, domain 2"/>
    <property type="match status" value="1"/>
</dbReference>
<dbReference type="PANTHER" id="PTHR47506">
    <property type="entry name" value="TRANSCRIPTIONAL REGULATORY PROTEIN"/>
    <property type="match status" value="1"/>
</dbReference>
<dbReference type="Pfam" id="PF00440">
    <property type="entry name" value="TetR_N"/>
    <property type="match status" value="1"/>
</dbReference>
<dbReference type="PROSITE" id="PS50977">
    <property type="entry name" value="HTH_TETR_2"/>
    <property type="match status" value="1"/>
</dbReference>
<keyword evidence="7" id="KW-1185">Reference proteome</keyword>
<evidence type="ECO:0000256" key="2">
    <source>
        <dbReference type="ARBA" id="ARBA00023125"/>
    </source>
</evidence>
<sequence length="197" mass="21429">MSGRKQFDESQVLDKAMRVFWEKGYKATSLSDLESAMGLNKSSIYNTFQSKEGLYGRCLEHFHTQYACDAMDTLNHPDFRTAMDGFLEMLQSGMESSETPEGCIATMAAMEVGASEGFLADLVAKGTNDMLNRIETRMQKAIDDGQLQAGVDCAALAAMVMAVSRGVVALNKGTGSTTAGKNSYQQLSTILDQYTLP</sequence>
<dbReference type="InterPro" id="IPR011075">
    <property type="entry name" value="TetR_C"/>
</dbReference>
<keyword evidence="3" id="KW-0804">Transcription</keyword>
<accession>A0ABY4VA08</accession>
<gene>
    <name evidence="6" type="ORF">MJO52_18905</name>
</gene>
<dbReference type="InterPro" id="IPR001647">
    <property type="entry name" value="HTH_TetR"/>
</dbReference>
<evidence type="ECO:0000256" key="1">
    <source>
        <dbReference type="ARBA" id="ARBA00023015"/>
    </source>
</evidence>
<evidence type="ECO:0000256" key="4">
    <source>
        <dbReference type="PROSITE-ProRule" id="PRU00335"/>
    </source>
</evidence>
<dbReference type="Pfam" id="PF16925">
    <property type="entry name" value="TetR_C_13"/>
    <property type="match status" value="1"/>
</dbReference>
<dbReference type="EMBL" id="CP092418">
    <property type="protein sequence ID" value="USD21108.1"/>
    <property type="molecule type" value="Genomic_DNA"/>
</dbReference>
<evidence type="ECO:0000313" key="7">
    <source>
        <dbReference type="Proteomes" id="UP001055658"/>
    </source>
</evidence>
<keyword evidence="1" id="KW-0805">Transcription regulation</keyword>
<dbReference type="SUPFAM" id="SSF48498">
    <property type="entry name" value="Tetracyclin repressor-like, C-terminal domain"/>
    <property type="match status" value="1"/>
</dbReference>
<reference evidence="6" key="1">
    <citation type="submission" date="2022-02" db="EMBL/GenBank/DDBJ databases">
        <title>Coral-associated bacteria.</title>
        <authorList>
            <person name="Tang K."/>
            <person name="Wang X."/>
        </authorList>
    </citation>
    <scope>NUCLEOTIDE SEQUENCE</scope>
    <source>
        <strain evidence="6">SCSIO 43006</strain>
    </source>
</reference>
<protein>
    <submittedName>
        <fullName evidence="6">TetR/AcrR family transcriptional regulator</fullName>
    </submittedName>
</protein>
<keyword evidence="2 4" id="KW-0238">DNA-binding</keyword>
<dbReference type="InterPro" id="IPR036271">
    <property type="entry name" value="Tet_transcr_reg_TetR-rel_C_sf"/>
</dbReference>
<dbReference type="PANTHER" id="PTHR47506:SF1">
    <property type="entry name" value="HTH-TYPE TRANSCRIPTIONAL REGULATOR YJDC"/>
    <property type="match status" value="1"/>
</dbReference>
<dbReference type="PRINTS" id="PR00455">
    <property type="entry name" value="HTHTETR"/>
</dbReference>
<organism evidence="6 7">
    <name type="scientific">Microbulbifer variabilis</name>
    <dbReference type="NCBI Taxonomy" id="266805"/>
    <lineage>
        <taxon>Bacteria</taxon>
        <taxon>Pseudomonadati</taxon>
        <taxon>Pseudomonadota</taxon>
        <taxon>Gammaproteobacteria</taxon>
        <taxon>Cellvibrionales</taxon>
        <taxon>Microbulbiferaceae</taxon>
        <taxon>Microbulbifer</taxon>
    </lineage>
</organism>
<feature type="DNA-binding region" description="H-T-H motif" evidence="4">
    <location>
        <begin position="29"/>
        <end position="48"/>
    </location>
</feature>
<dbReference type="RefSeq" id="WP_252083511.1">
    <property type="nucleotide sequence ID" value="NZ_CP092418.1"/>
</dbReference>
<name>A0ABY4VA08_9GAMM</name>
<evidence type="ECO:0000313" key="6">
    <source>
        <dbReference type="EMBL" id="USD21108.1"/>
    </source>
</evidence>
<proteinExistence type="predicted"/>
<dbReference type="SUPFAM" id="SSF46689">
    <property type="entry name" value="Homeodomain-like"/>
    <property type="match status" value="1"/>
</dbReference>
<feature type="domain" description="HTH tetR-type" evidence="5">
    <location>
        <begin position="6"/>
        <end position="66"/>
    </location>
</feature>
<evidence type="ECO:0000259" key="5">
    <source>
        <dbReference type="PROSITE" id="PS50977"/>
    </source>
</evidence>
<dbReference type="InterPro" id="IPR009057">
    <property type="entry name" value="Homeodomain-like_sf"/>
</dbReference>
<dbReference type="Proteomes" id="UP001055658">
    <property type="component" value="Chromosome"/>
</dbReference>
<evidence type="ECO:0000256" key="3">
    <source>
        <dbReference type="ARBA" id="ARBA00023163"/>
    </source>
</evidence>